<feature type="repeat" description="PPR" evidence="2">
    <location>
        <begin position="83"/>
        <end position="117"/>
    </location>
</feature>
<dbReference type="InterPro" id="IPR046960">
    <property type="entry name" value="PPR_At4g14850-like_plant"/>
</dbReference>
<feature type="repeat" description="PPR" evidence="2">
    <location>
        <begin position="189"/>
        <end position="219"/>
    </location>
</feature>
<dbReference type="PROSITE" id="PS51375">
    <property type="entry name" value="PPR"/>
    <property type="match status" value="5"/>
</dbReference>
<sequence>MTMAALLSSPSQGDFTQTIMSFLRSCSSLKQAKQIHACILRNNLPQYLYAKLLLFCTSSSPPLPGCALDYATLVFVQLQQEPTIFMWNTMIRSHARNEDPLRALSFYIRMRDRCVEPNNYTFTFLVKACTTDSCLFSSIGRAFHAQSIVFGIPNSDIHLYTSLVNMYSSTVDGDIAAARSLFDRMKHRTTATWNAMIAGYARQGDIEAAKELFDKMPDNEEQYFQRSKFGDVGRLFASAPVKTLSTWNSMIAGCVRASKPAEALAIFHQMQLACVRPNEVTVVSVLPACAQLGALESGEWIHLYVERNRLDNNISVCNAIIDMYSKCGCIEKATAMFKGMKKRNVVSWNTMISGLAIHGRAEEAIELFTKMESEGVMPDEITFVGLLNAFAHAGVVDKAWVYFQRMQKIYGIEPKIEHYGCMIDVLGRACHLDEALNLINQMSIEPNAVILGSLLSACRNCNNLCLGEKVLKKLVELEPLNSGYYVLLSNIYASARQWKDVNRVREWMKCRGIEKIPGCSSIEIDNTVHEFIVGDKTHSQTQDIYAKLDEIYQKLESAGYVPDASVVLFDLDEEEKAQNLLVHSERLAIAFGLLKLSTNKPIRVVKNLRVCRDCHLAIKLMSQVYGREIVLRDCNRFHHFRDGRCSCNDFW</sequence>
<dbReference type="InterPro" id="IPR046849">
    <property type="entry name" value="E2_motif"/>
</dbReference>
<dbReference type="EMBL" id="DUZY01000002">
    <property type="protein sequence ID" value="DAD27882.1"/>
    <property type="molecule type" value="Genomic_DNA"/>
</dbReference>
<evidence type="ECO:0000256" key="2">
    <source>
        <dbReference type="PROSITE-ProRule" id="PRU00708"/>
    </source>
</evidence>
<feature type="repeat" description="PPR" evidence="2">
    <location>
        <begin position="313"/>
        <end position="343"/>
    </location>
</feature>
<dbReference type="FunFam" id="1.25.40.10:FF:001087">
    <property type="entry name" value="Pentatricopeptide repeat-containing protein, mitochondrial"/>
    <property type="match status" value="1"/>
</dbReference>
<dbReference type="Pfam" id="PF14432">
    <property type="entry name" value="DYW_deaminase"/>
    <property type="match status" value="1"/>
</dbReference>
<dbReference type="FunFam" id="1.25.40.10:FF:000366">
    <property type="entry name" value="Pentatricopeptide (PPR) repeat-containing protein"/>
    <property type="match status" value="1"/>
</dbReference>
<dbReference type="PANTHER" id="PTHR47926:SF537">
    <property type="entry name" value="PENTACOTRIPEPTIDE-REPEAT REGION OF PRORP DOMAIN-CONTAINING PROTEIN"/>
    <property type="match status" value="1"/>
</dbReference>
<dbReference type="Pfam" id="PF20431">
    <property type="entry name" value="E_motif"/>
    <property type="match status" value="1"/>
</dbReference>
<evidence type="ECO:0000259" key="3">
    <source>
        <dbReference type="Pfam" id="PF14432"/>
    </source>
</evidence>
<dbReference type="Pfam" id="PF13041">
    <property type="entry name" value="PPR_2"/>
    <property type="match status" value="3"/>
</dbReference>
<gene>
    <name evidence="4" type="ORF">HUJ06_029350</name>
</gene>
<reference evidence="4 5" key="1">
    <citation type="journal article" date="2020" name="Mol. Biol. Evol.">
        <title>Distinct Expression and Methylation Patterns for Genes with Different Fates following a Single Whole-Genome Duplication in Flowering Plants.</title>
        <authorList>
            <person name="Shi T."/>
            <person name="Rahmani R.S."/>
            <person name="Gugger P.F."/>
            <person name="Wang M."/>
            <person name="Li H."/>
            <person name="Zhang Y."/>
            <person name="Li Z."/>
            <person name="Wang Q."/>
            <person name="Van de Peer Y."/>
            <person name="Marchal K."/>
            <person name="Chen J."/>
        </authorList>
    </citation>
    <scope>NUCLEOTIDE SEQUENCE [LARGE SCALE GENOMIC DNA]</scope>
    <source>
        <tissue evidence="4">Leaf</tissue>
    </source>
</reference>
<dbReference type="NCBIfam" id="TIGR00756">
    <property type="entry name" value="PPR"/>
    <property type="match status" value="7"/>
</dbReference>
<dbReference type="PANTHER" id="PTHR47926">
    <property type="entry name" value="PENTATRICOPEPTIDE REPEAT-CONTAINING PROTEIN"/>
    <property type="match status" value="1"/>
</dbReference>
<evidence type="ECO:0000313" key="5">
    <source>
        <dbReference type="Proteomes" id="UP000607653"/>
    </source>
</evidence>
<proteinExistence type="predicted"/>
<protein>
    <recommendedName>
        <fullName evidence="3">DYW domain-containing protein</fullName>
    </recommendedName>
</protein>
<name>A0A822Y6L4_NELNU</name>
<dbReference type="Proteomes" id="UP000607653">
    <property type="component" value="Unassembled WGS sequence"/>
</dbReference>
<accession>A0A822Y6L4</accession>
<dbReference type="InterPro" id="IPR032867">
    <property type="entry name" value="DYW_dom"/>
</dbReference>
<evidence type="ECO:0000313" key="4">
    <source>
        <dbReference type="EMBL" id="DAD27882.1"/>
    </source>
</evidence>
<keyword evidence="5" id="KW-1185">Reference proteome</keyword>
<dbReference type="Pfam" id="PF01535">
    <property type="entry name" value="PPR"/>
    <property type="match status" value="2"/>
</dbReference>
<keyword evidence="1" id="KW-0677">Repeat</keyword>
<dbReference type="Pfam" id="PF20430">
    <property type="entry name" value="Eplus_motif"/>
    <property type="match status" value="1"/>
</dbReference>
<dbReference type="InterPro" id="IPR002885">
    <property type="entry name" value="PPR_rpt"/>
</dbReference>
<dbReference type="GO" id="GO:0008270">
    <property type="term" value="F:zinc ion binding"/>
    <property type="evidence" value="ECO:0007669"/>
    <property type="project" value="InterPro"/>
</dbReference>
<dbReference type="InterPro" id="IPR011990">
    <property type="entry name" value="TPR-like_helical_dom_sf"/>
</dbReference>
<feature type="repeat" description="PPR" evidence="2">
    <location>
        <begin position="243"/>
        <end position="277"/>
    </location>
</feature>
<feature type="domain" description="DYW" evidence="3">
    <location>
        <begin position="559"/>
        <end position="651"/>
    </location>
</feature>
<dbReference type="AlphaFoldDB" id="A0A822Y6L4"/>
<feature type="repeat" description="PPR" evidence="2">
    <location>
        <begin position="344"/>
        <end position="378"/>
    </location>
</feature>
<dbReference type="Gene3D" id="1.25.40.10">
    <property type="entry name" value="Tetratricopeptide repeat domain"/>
    <property type="match status" value="5"/>
</dbReference>
<dbReference type="GO" id="GO:0009451">
    <property type="term" value="P:RNA modification"/>
    <property type="evidence" value="ECO:0007669"/>
    <property type="project" value="InterPro"/>
</dbReference>
<evidence type="ECO:0000256" key="1">
    <source>
        <dbReference type="ARBA" id="ARBA00022737"/>
    </source>
</evidence>
<organism evidence="4 5">
    <name type="scientific">Nelumbo nucifera</name>
    <name type="common">Sacred lotus</name>
    <dbReference type="NCBI Taxonomy" id="4432"/>
    <lineage>
        <taxon>Eukaryota</taxon>
        <taxon>Viridiplantae</taxon>
        <taxon>Streptophyta</taxon>
        <taxon>Embryophyta</taxon>
        <taxon>Tracheophyta</taxon>
        <taxon>Spermatophyta</taxon>
        <taxon>Magnoliopsida</taxon>
        <taxon>Proteales</taxon>
        <taxon>Nelumbonaceae</taxon>
        <taxon>Nelumbo</taxon>
    </lineage>
</organism>
<comment type="caution">
    <text evidence="4">The sequence shown here is derived from an EMBL/GenBank/DDBJ whole genome shotgun (WGS) entry which is preliminary data.</text>
</comment>
<dbReference type="GO" id="GO:0003723">
    <property type="term" value="F:RNA binding"/>
    <property type="evidence" value="ECO:0007669"/>
    <property type="project" value="InterPro"/>
</dbReference>
<dbReference type="InterPro" id="IPR046848">
    <property type="entry name" value="E_motif"/>
</dbReference>